<feature type="non-terminal residue" evidence="1">
    <location>
        <position position="1"/>
    </location>
</feature>
<organism evidence="1">
    <name type="scientific">marine sediment metagenome</name>
    <dbReference type="NCBI Taxonomy" id="412755"/>
    <lineage>
        <taxon>unclassified sequences</taxon>
        <taxon>metagenomes</taxon>
        <taxon>ecological metagenomes</taxon>
    </lineage>
</organism>
<dbReference type="AlphaFoldDB" id="X1E758"/>
<dbReference type="EMBL" id="BART01035634">
    <property type="protein sequence ID" value="GAH16225.1"/>
    <property type="molecule type" value="Genomic_DNA"/>
</dbReference>
<evidence type="ECO:0000313" key="1">
    <source>
        <dbReference type="EMBL" id="GAH16225.1"/>
    </source>
</evidence>
<comment type="caution">
    <text evidence="1">The sequence shown here is derived from an EMBL/GenBank/DDBJ whole genome shotgun (WGS) entry which is preliminary data.</text>
</comment>
<sequence length="110" mass="12376">PTPDMRGAEDLFSHSQILLADQKWTEAIDTLLKLRKDDPDYQTVKVDSMLYVALGNRGVERILREGDLEGGTYDLALAEKFGPLDVEASSMRTWVPSKLVRSLIPDKYPP</sequence>
<reference evidence="1" key="1">
    <citation type="journal article" date="2014" name="Front. Microbiol.">
        <title>High frequency of phylogenetically diverse reductive dehalogenase-homologous genes in deep subseafloor sedimentary metagenomes.</title>
        <authorList>
            <person name="Kawai M."/>
            <person name="Futagami T."/>
            <person name="Toyoda A."/>
            <person name="Takaki Y."/>
            <person name="Nishi S."/>
            <person name="Hori S."/>
            <person name="Arai W."/>
            <person name="Tsubouchi T."/>
            <person name="Morono Y."/>
            <person name="Uchiyama I."/>
            <person name="Ito T."/>
            <person name="Fujiyama A."/>
            <person name="Inagaki F."/>
            <person name="Takami H."/>
        </authorList>
    </citation>
    <scope>NUCLEOTIDE SEQUENCE</scope>
    <source>
        <strain evidence="1">Expedition CK06-06</strain>
    </source>
</reference>
<gene>
    <name evidence="1" type="ORF">S01H4_60434</name>
</gene>
<name>X1E758_9ZZZZ</name>
<accession>X1E758</accession>
<protein>
    <submittedName>
        <fullName evidence="1">Uncharacterized protein</fullName>
    </submittedName>
</protein>
<proteinExistence type="predicted"/>